<reference evidence="2" key="1">
    <citation type="submission" date="2017-06" db="EMBL/GenBank/DDBJ databases">
        <authorList>
            <person name="Varghese N."/>
            <person name="Submissions S."/>
        </authorList>
    </citation>
    <scope>NUCLEOTIDE SEQUENCE [LARGE SCALE GENOMIC DNA]</scope>
    <source>
        <strain evidence="2">Ca-68</strain>
    </source>
</reference>
<protein>
    <submittedName>
        <fullName evidence="1">Uncharacterized protein</fullName>
    </submittedName>
</protein>
<accession>A0A238YSW9</accession>
<dbReference type="EMBL" id="FZOA01000003">
    <property type="protein sequence ID" value="SNR73791.1"/>
    <property type="molecule type" value="Genomic_DNA"/>
</dbReference>
<dbReference type="OrthoDB" id="7278537at2"/>
<sequence length="213" mass="23708">MASEVEICNLALARLGDDATIASIDPPEGSMQAEHCQRFYPIARDSMLEVHDWNFSKRRTLLSRLTVNSWNWRFAYAEPANVIRLLAVLPQHAPSDQDSVPFESEGSASGASIILTDLEDATLRYTERVIDTTKFPPLFTDALAWLLASYLAGPIIKGAEGASMAQKCYQSFMLILGQARTSEANQVQKDIRHIPDWMAARGMVECGDFLGRR</sequence>
<organism evidence="1 2">
    <name type="scientific">Methylobacillus rhizosphaerae</name>
    <dbReference type="NCBI Taxonomy" id="551994"/>
    <lineage>
        <taxon>Bacteria</taxon>
        <taxon>Pseudomonadati</taxon>
        <taxon>Pseudomonadota</taxon>
        <taxon>Betaproteobacteria</taxon>
        <taxon>Nitrosomonadales</taxon>
        <taxon>Methylophilaceae</taxon>
        <taxon>Methylobacillus</taxon>
    </lineage>
</organism>
<proteinExistence type="predicted"/>
<evidence type="ECO:0000313" key="2">
    <source>
        <dbReference type="Proteomes" id="UP000198305"/>
    </source>
</evidence>
<gene>
    <name evidence="1" type="ORF">SAMN05192560_0781</name>
</gene>
<evidence type="ECO:0000313" key="1">
    <source>
        <dbReference type="EMBL" id="SNR73791.1"/>
    </source>
</evidence>
<dbReference type="AlphaFoldDB" id="A0A238YSW9"/>
<name>A0A238YSW9_9PROT</name>
<keyword evidence="2" id="KW-1185">Reference proteome</keyword>
<dbReference type="RefSeq" id="WP_089374925.1">
    <property type="nucleotide sequence ID" value="NZ_FZOA01000003.1"/>
</dbReference>
<dbReference type="Proteomes" id="UP000198305">
    <property type="component" value="Unassembled WGS sequence"/>
</dbReference>